<evidence type="ECO:0000256" key="1">
    <source>
        <dbReference type="ARBA" id="ARBA00004141"/>
    </source>
</evidence>
<evidence type="ECO:0000256" key="3">
    <source>
        <dbReference type="ARBA" id="ARBA00022989"/>
    </source>
</evidence>
<comment type="caution">
    <text evidence="7">The sequence shown here is derived from an EMBL/GenBank/DDBJ whole genome shotgun (WGS) entry which is preliminary data.</text>
</comment>
<comment type="subcellular location">
    <subcellularLocation>
        <location evidence="1">Membrane</location>
        <topology evidence="1">Multi-pass membrane protein</topology>
    </subcellularLocation>
</comment>
<dbReference type="Proteomes" id="UP000285530">
    <property type="component" value="Unassembled WGS sequence"/>
</dbReference>
<name>A0A418ZUV5_9RHOB</name>
<dbReference type="RefSeq" id="WP_119886493.1">
    <property type="nucleotide sequence ID" value="NZ_CP067169.1"/>
</dbReference>
<dbReference type="Pfam" id="PF04893">
    <property type="entry name" value="Yip1"/>
    <property type="match status" value="1"/>
</dbReference>
<dbReference type="OrthoDB" id="7688451at2"/>
<dbReference type="AlphaFoldDB" id="A0A418ZUV5"/>
<evidence type="ECO:0000313" key="8">
    <source>
        <dbReference type="Proteomes" id="UP000285530"/>
    </source>
</evidence>
<keyword evidence="4 5" id="KW-0472">Membrane</keyword>
<feature type="transmembrane region" description="Helical" evidence="5">
    <location>
        <begin position="73"/>
        <end position="94"/>
    </location>
</feature>
<sequence length="196" mass="21461">MTTDDFKALVRQTFRNPEDAARWLIAQNWPMQARWMALVTAVSISGVLAYLSVQLFPIPEGETPMLPLGQQPLVLAGMQLFAIIVGAGLMAGVGRMFGGHGRFEDALLLAVWIEVMLLIVQVLQIVFTLILPPLAGMLGILAIALFLWLTVQFTKALHGFTSAPKILLVMFATLMVMGFVLSFFMAGLGLMPEMPQ</sequence>
<feature type="transmembrane region" description="Helical" evidence="5">
    <location>
        <begin position="166"/>
        <end position="191"/>
    </location>
</feature>
<evidence type="ECO:0000256" key="2">
    <source>
        <dbReference type="ARBA" id="ARBA00022692"/>
    </source>
</evidence>
<dbReference type="GO" id="GO:0016020">
    <property type="term" value="C:membrane"/>
    <property type="evidence" value="ECO:0007669"/>
    <property type="project" value="UniProtKB-SubCell"/>
</dbReference>
<evidence type="ECO:0000259" key="6">
    <source>
        <dbReference type="Pfam" id="PF04893"/>
    </source>
</evidence>
<dbReference type="EMBL" id="QZEV01000047">
    <property type="protein sequence ID" value="RJL03398.1"/>
    <property type="molecule type" value="Genomic_DNA"/>
</dbReference>
<evidence type="ECO:0000256" key="4">
    <source>
        <dbReference type="ARBA" id="ARBA00023136"/>
    </source>
</evidence>
<accession>A0A418ZUV5</accession>
<organism evidence="7 8">
    <name type="scientific">Paracoccus aestuarii</name>
    <dbReference type="NCBI Taxonomy" id="453842"/>
    <lineage>
        <taxon>Bacteria</taxon>
        <taxon>Pseudomonadati</taxon>
        <taxon>Pseudomonadota</taxon>
        <taxon>Alphaproteobacteria</taxon>
        <taxon>Rhodobacterales</taxon>
        <taxon>Paracoccaceae</taxon>
        <taxon>Paracoccus</taxon>
    </lineage>
</organism>
<keyword evidence="8" id="KW-1185">Reference proteome</keyword>
<feature type="domain" description="Yip1" evidence="6">
    <location>
        <begin position="12"/>
        <end position="183"/>
    </location>
</feature>
<proteinExistence type="predicted"/>
<gene>
    <name evidence="7" type="ORF">D3P06_10295</name>
</gene>
<evidence type="ECO:0000313" key="7">
    <source>
        <dbReference type="EMBL" id="RJL03398.1"/>
    </source>
</evidence>
<reference evidence="7 8" key="1">
    <citation type="submission" date="2018-09" db="EMBL/GenBank/DDBJ databases">
        <title>Paracoccus onubensis nov. sp. a moderate halophilic bacterium isolated from Gruta de las Maravillas (Aracena, Spain).</title>
        <authorList>
            <person name="Jurado V."/>
            <person name="Gutierrez-Patricio S."/>
            <person name="Gonzalez-Pimentel J.L."/>
            <person name="Laiz L."/>
            <person name="Saiz-Jimenez C."/>
        </authorList>
    </citation>
    <scope>NUCLEOTIDE SEQUENCE [LARGE SCALE GENOMIC DNA]</scope>
    <source>
        <strain evidence="7 8">DSM 19484</strain>
    </source>
</reference>
<keyword evidence="2 5" id="KW-0812">Transmembrane</keyword>
<feature type="transmembrane region" description="Helical" evidence="5">
    <location>
        <begin position="35"/>
        <end position="53"/>
    </location>
</feature>
<keyword evidence="3 5" id="KW-1133">Transmembrane helix</keyword>
<dbReference type="InterPro" id="IPR006977">
    <property type="entry name" value="Yip1_dom"/>
</dbReference>
<feature type="transmembrane region" description="Helical" evidence="5">
    <location>
        <begin position="133"/>
        <end position="154"/>
    </location>
</feature>
<feature type="transmembrane region" description="Helical" evidence="5">
    <location>
        <begin position="106"/>
        <end position="127"/>
    </location>
</feature>
<evidence type="ECO:0000256" key="5">
    <source>
        <dbReference type="SAM" id="Phobius"/>
    </source>
</evidence>
<protein>
    <submittedName>
        <fullName evidence="7">YIP1 family protein</fullName>
    </submittedName>
</protein>